<dbReference type="Pfam" id="PF13673">
    <property type="entry name" value="Acetyltransf_10"/>
    <property type="match status" value="1"/>
</dbReference>
<dbReference type="GO" id="GO:0016747">
    <property type="term" value="F:acyltransferase activity, transferring groups other than amino-acyl groups"/>
    <property type="evidence" value="ECO:0007669"/>
    <property type="project" value="InterPro"/>
</dbReference>
<evidence type="ECO:0000313" key="2">
    <source>
        <dbReference type="EMBL" id="ORY14640.1"/>
    </source>
</evidence>
<reference evidence="2 3" key="1">
    <citation type="submission" date="2016-07" db="EMBL/GenBank/DDBJ databases">
        <title>Pervasive Adenine N6-methylation of Active Genes in Fungi.</title>
        <authorList>
            <consortium name="DOE Joint Genome Institute"/>
            <person name="Mondo S.J."/>
            <person name="Dannebaum R.O."/>
            <person name="Kuo R.C."/>
            <person name="Labutti K."/>
            <person name="Haridas S."/>
            <person name="Kuo A."/>
            <person name="Salamov A."/>
            <person name="Ahrendt S.R."/>
            <person name="Lipzen A."/>
            <person name="Sullivan W."/>
            <person name="Andreopoulos W.B."/>
            <person name="Clum A."/>
            <person name="Lindquist E."/>
            <person name="Daum C."/>
            <person name="Ramamoorthy G.K."/>
            <person name="Gryganskyi A."/>
            <person name="Culley D."/>
            <person name="Magnuson J.K."/>
            <person name="James T.Y."/>
            <person name="O'Malley M.A."/>
            <person name="Stajich J.E."/>
            <person name="Spatafora J.W."/>
            <person name="Visel A."/>
            <person name="Grigoriev I.V."/>
        </authorList>
    </citation>
    <scope>NUCLEOTIDE SEQUENCE [LARGE SCALE GENOMIC DNA]</scope>
    <source>
        <strain evidence="2 3">CBS 115471</strain>
    </source>
</reference>
<sequence length="276" mass="31593">MATSTILTSTNMTNAKRRRFDKGEVVISPVTEADLLSLAEGYYASFPDSWFDKIEPPHLRTTTSAMTPPQRFAERMKPWLLEPHTRWMKATLALTSPEFDARNPKKVIGHAGWLLPERTSTQILNFWRKDAARKLAWHERMSWTSDFEEELWRGVDEFEYNSEEKGFLMWDNIREGLLGGVGHWHLAPLWVLPEHQGRGVASMLLQDAIAIADQSDPPPPMYLEAMPAARPIYAHFGYEGVKGPGEKAVMIRNPPKGVETMEEEEWRERIGGSFKL</sequence>
<gene>
    <name evidence="2" type="ORF">BCR34DRAFT_598983</name>
</gene>
<evidence type="ECO:0000313" key="3">
    <source>
        <dbReference type="Proteomes" id="UP000193144"/>
    </source>
</evidence>
<name>A0A1Y1ZWR9_9PLEO</name>
<dbReference type="PROSITE" id="PS51186">
    <property type="entry name" value="GNAT"/>
    <property type="match status" value="1"/>
</dbReference>
<dbReference type="InterPro" id="IPR052523">
    <property type="entry name" value="Trichothecene_AcTrans"/>
</dbReference>
<dbReference type="Gene3D" id="3.40.630.30">
    <property type="match status" value="1"/>
</dbReference>
<proteinExistence type="predicted"/>
<keyword evidence="3" id="KW-1185">Reference proteome</keyword>
<dbReference type="PANTHER" id="PTHR42791">
    <property type="entry name" value="GNAT FAMILY ACETYLTRANSFERASE"/>
    <property type="match status" value="1"/>
</dbReference>
<evidence type="ECO:0000259" key="1">
    <source>
        <dbReference type="PROSITE" id="PS51186"/>
    </source>
</evidence>
<dbReference type="PANTHER" id="PTHR42791:SF2">
    <property type="entry name" value="N-ACETYLTRANSFERASE DOMAIN-CONTAINING PROTEIN"/>
    <property type="match status" value="1"/>
</dbReference>
<protein>
    <recommendedName>
        <fullName evidence="1">N-acetyltransferase domain-containing protein</fullName>
    </recommendedName>
</protein>
<dbReference type="Proteomes" id="UP000193144">
    <property type="component" value="Unassembled WGS sequence"/>
</dbReference>
<dbReference type="EMBL" id="MCFA01000031">
    <property type="protein sequence ID" value="ORY14640.1"/>
    <property type="molecule type" value="Genomic_DNA"/>
</dbReference>
<organism evidence="2 3">
    <name type="scientific">Clohesyomyces aquaticus</name>
    <dbReference type="NCBI Taxonomy" id="1231657"/>
    <lineage>
        <taxon>Eukaryota</taxon>
        <taxon>Fungi</taxon>
        <taxon>Dikarya</taxon>
        <taxon>Ascomycota</taxon>
        <taxon>Pezizomycotina</taxon>
        <taxon>Dothideomycetes</taxon>
        <taxon>Pleosporomycetidae</taxon>
        <taxon>Pleosporales</taxon>
        <taxon>Lindgomycetaceae</taxon>
        <taxon>Clohesyomyces</taxon>
    </lineage>
</organism>
<comment type="caution">
    <text evidence="2">The sequence shown here is derived from an EMBL/GenBank/DDBJ whole genome shotgun (WGS) entry which is preliminary data.</text>
</comment>
<feature type="domain" description="N-acetyltransferase" evidence="1">
    <location>
        <begin position="121"/>
        <end position="255"/>
    </location>
</feature>
<dbReference type="CDD" id="cd04301">
    <property type="entry name" value="NAT_SF"/>
    <property type="match status" value="1"/>
</dbReference>
<dbReference type="SUPFAM" id="SSF55729">
    <property type="entry name" value="Acyl-CoA N-acyltransferases (Nat)"/>
    <property type="match status" value="1"/>
</dbReference>
<dbReference type="OrthoDB" id="196847at2759"/>
<dbReference type="InterPro" id="IPR016181">
    <property type="entry name" value="Acyl_CoA_acyltransferase"/>
</dbReference>
<dbReference type="InterPro" id="IPR000182">
    <property type="entry name" value="GNAT_dom"/>
</dbReference>
<accession>A0A1Y1ZWR9</accession>
<dbReference type="AlphaFoldDB" id="A0A1Y1ZWR9"/>